<dbReference type="SUPFAM" id="SSF47226">
    <property type="entry name" value="Histidine-containing phosphotransfer domain, HPT domain"/>
    <property type="match status" value="1"/>
</dbReference>
<accession>A0A4S3KSP3</accession>
<dbReference type="InterPro" id="IPR036641">
    <property type="entry name" value="HPT_dom_sf"/>
</dbReference>
<gene>
    <name evidence="1" type="ORF">B1806_00960</name>
</gene>
<dbReference type="STRING" id="993689.GCA_002077135_03274"/>
<sequence length="178" mass="18628">MAGREAVTPVAASRRRVRTCAGCADEKFRTTRNFSQALSSRGVARRGAPSPRTYNSRVTAAVPAQLAGNRVDPYSEIDYDARLAALAAAFAQGLADKHAAIARCWRAWQAGDASARDELRTLAHRLGGAADNYGYIALGEAARALDVLLIPRLATPAVGAAAAVAALLDAFGLPPEAI</sequence>
<reference evidence="1 2" key="1">
    <citation type="submission" date="2017-02" db="EMBL/GenBank/DDBJ databases">
        <title>Whole genome sequencing of Metallibacterium scheffleri DSM 24874 (T).</title>
        <authorList>
            <person name="Kumar S."/>
            <person name="Patil P."/>
            <person name="Patil P.B."/>
        </authorList>
    </citation>
    <scope>NUCLEOTIDE SEQUENCE [LARGE SCALE GENOMIC DNA]</scope>
    <source>
        <strain evidence="1 2">DSM 24874</strain>
    </source>
</reference>
<organism evidence="1 2">
    <name type="scientific">Metallibacterium scheffleri</name>
    <dbReference type="NCBI Taxonomy" id="993689"/>
    <lineage>
        <taxon>Bacteria</taxon>
        <taxon>Pseudomonadati</taxon>
        <taxon>Pseudomonadota</taxon>
        <taxon>Gammaproteobacteria</taxon>
        <taxon>Lysobacterales</taxon>
        <taxon>Rhodanobacteraceae</taxon>
        <taxon>Metallibacterium</taxon>
    </lineage>
</organism>
<dbReference type="GO" id="GO:0000160">
    <property type="term" value="P:phosphorelay signal transduction system"/>
    <property type="evidence" value="ECO:0007669"/>
    <property type="project" value="InterPro"/>
</dbReference>
<evidence type="ECO:0000313" key="2">
    <source>
        <dbReference type="Proteomes" id="UP000307749"/>
    </source>
</evidence>
<dbReference type="AlphaFoldDB" id="A0A4S3KSP3"/>
<proteinExistence type="predicted"/>
<evidence type="ECO:0000313" key="1">
    <source>
        <dbReference type="EMBL" id="THD12152.1"/>
    </source>
</evidence>
<evidence type="ECO:0008006" key="3">
    <source>
        <dbReference type="Google" id="ProtNLM"/>
    </source>
</evidence>
<keyword evidence="2" id="KW-1185">Reference proteome</keyword>
<name>A0A4S3KSP3_9GAMM</name>
<protein>
    <recommendedName>
        <fullName evidence="3">HPt domain-containing protein</fullName>
    </recommendedName>
</protein>
<comment type="caution">
    <text evidence="1">The sequence shown here is derived from an EMBL/GenBank/DDBJ whole genome shotgun (WGS) entry which is preliminary data.</text>
</comment>
<dbReference type="Proteomes" id="UP000307749">
    <property type="component" value="Unassembled WGS sequence"/>
</dbReference>
<dbReference type="EMBL" id="MWQO01000003">
    <property type="protein sequence ID" value="THD12152.1"/>
    <property type="molecule type" value="Genomic_DNA"/>
</dbReference>